<gene>
    <name evidence="3" type="ORF">RHOFW104T7_05185</name>
</gene>
<evidence type="ECO:0000313" key="3">
    <source>
        <dbReference type="EMBL" id="KZC25122.1"/>
    </source>
</evidence>
<dbReference type="RefSeq" id="WP_008438812.1">
    <property type="nucleotide sequence ID" value="NZ_LVJS01000010.1"/>
</dbReference>
<comment type="caution">
    <text evidence="3">The sequence shown here is derived from an EMBL/GenBank/DDBJ whole genome shotgun (WGS) entry which is preliminary data.</text>
</comment>
<sequence>MRKSLLVIAVAVLAASLSTQAQNTGNVRYKWHDGQGLMHFSDSLTAEAMKYGYELVNDRGLVVQRVPRQLTAAERAAAAKLAAEQAAQQRAAQERANADAQMLLAYPDEDSYRISLQQVLDTIDQQIHTSQINLRGQEKALTDLLGRAADLENAKSPVPKPLADSIAQQRNVVATLRDTLRRQQTLRSNTEQQQAAQLAHYREVRTAAQQQSAE</sequence>
<keyword evidence="4" id="KW-1185">Reference proteome</keyword>
<dbReference type="STRING" id="416169.RHOFW104T7_05185"/>
<evidence type="ECO:0000313" key="4">
    <source>
        <dbReference type="Proteomes" id="UP000076131"/>
    </source>
</evidence>
<name>A0A154QM99_9GAMM</name>
<protein>
    <submittedName>
        <fullName evidence="3">ABC transporter ATPase</fullName>
    </submittedName>
</protein>
<reference evidence="3 4" key="1">
    <citation type="journal article" date="2016" name="MBio">
        <title>Lateral Gene Transfer in a Heavy Metal-Contaminated-Groundwater Microbial Community.</title>
        <authorList>
            <person name="Hemme C.L."/>
            <person name="Green S.J."/>
            <person name="Rishishwar L."/>
            <person name="Prakash O."/>
            <person name="Pettenato A."/>
            <person name="Chakraborty R."/>
            <person name="Deutschbauer A.M."/>
            <person name="Van Nostrand J.D."/>
            <person name="Wu L."/>
            <person name="He Z."/>
            <person name="Jordan I.K."/>
            <person name="Hazen T.C."/>
            <person name="Arkin A.P."/>
            <person name="Kostka J.E."/>
            <person name="Zhou J."/>
        </authorList>
    </citation>
    <scope>NUCLEOTIDE SEQUENCE [LARGE SCALE GENOMIC DNA]</scope>
    <source>
        <strain evidence="3 4">FW104-T7</strain>
    </source>
</reference>
<accession>A0A154QM99</accession>
<proteinExistence type="predicted"/>
<evidence type="ECO:0000256" key="1">
    <source>
        <dbReference type="SAM" id="MobiDB-lite"/>
    </source>
</evidence>
<organism evidence="3 4">
    <name type="scientific">Rhodanobacter thiooxydans</name>
    <dbReference type="NCBI Taxonomy" id="416169"/>
    <lineage>
        <taxon>Bacteria</taxon>
        <taxon>Pseudomonadati</taxon>
        <taxon>Pseudomonadota</taxon>
        <taxon>Gammaproteobacteria</taxon>
        <taxon>Lysobacterales</taxon>
        <taxon>Rhodanobacteraceae</taxon>
        <taxon>Rhodanobacter</taxon>
    </lineage>
</organism>
<dbReference type="Proteomes" id="UP000076131">
    <property type="component" value="Unassembled WGS sequence"/>
</dbReference>
<dbReference type="EMBL" id="LVJS01000010">
    <property type="protein sequence ID" value="KZC25122.1"/>
    <property type="molecule type" value="Genomic_DNA"/>
</dbReference>
<feature type="chain" id="PRO_5007600236" evidence="2">
    <location>
        <begin position="22"/>
        <end position="214"/>
    </location>
</feature>
<evidence type="ECO:0000256" key="2">
    <source>
        <dbReference type="SAM" id="SignalP"/>
    </source>
</evidence>
<dbReference type="eggNOG" id="COG2433">
    <property type="taxonomic scope" value="Bacteria"/>
</dbReference>
<dbReference type="AlphaFoldDB" id="A0A154QM99"/>
<feature type="signal peptide" evidence="2">
    <location>
        <begin position="1"/>
        <end position="21"/>
    </location>
</feature>
<keyword evidence="2" id="KW-0732">Signal</keyword>
<feature type="region of interest" description="Disordered" evidence="1">
    <location>
        <begin position="185"/>
        <end position="214"/>
    </location>
</feature>